<dbReference type="STRING" id="1075417.SAMN05421823_103177"/>
<reference evidence="3 4" key="1">
    <citation type="submission" date="2016-10" db="EMBL/GenBank/DDBJ databases">
        <authorList>
            <person name="de Groot N.N."/>
        </authorList>
    </citation>
    <scope>NUCLEOTIDE SEQUENCE [LARGE SCALE GENOMIC DNA]</scope>
    <source>
        <strain evidence="3 4">DSM 25186</strain>
    </source>
</reference>
<dbReference type="InterPro" id="IPR050570">
    <property type="entry name" value="Cell_wall_metabolism_enzyme"/>
</dbReference>
<dbReference type="PANTHER" id="PTHR21666">
    <property type="entry name" value="PEPTIDASE-RELATED"/>
    <property type="match status" value="1"/>
</dbReference>
<feature type="domain" description="SH3b" evidence="2">
    <location>
        <begin position="321"/>
        <end position="369"/>
    </location>
</feature>
<dbReference type="SUPFAM" id="SSF51261">
    <property type="entry name" value="Duplicated hybrid motif"/>
    <property type="match status" value="1"/>
</dbReference>
<protein>
    <submittedName>
        <fullName evidence="3">Murein DD-endopeptidase MepM and murein hydrolase activator NlpD, contain LysM domain</fullName>
    </submittedName>
</protein>
<dbReference type="Pfam" id="PF08239">
    <property type="entry name" value="SH3_3"/>
    <property type="match status" value="1"/>
</dbReference>
<evidence type="ECO:0000259" key="1">
    <source>
        <dbReference type="Pfam" id="PF01551"/>
    </source>
</evidence>
<dbReference type="Proteomes" id="UP000198510">
    <property type="component" value="Unassembled WGS sequence"/>
</dbReference>
<dbReference type="InterPro" id="IPR003646">
    <property type="entry name" value="SH3-like_bac-type"/>
</dbReference>
<sequence length="436" mass="48211">MVFFCFLTLWLAGCGGAPLRRVLQPATPYEKYARALQQVQLDETALGQAWLAAGERALRDSLEIDLPYRESGYFPANEAVALSYRVALPEGQKLRVKVETEANQPLDVFVDLFRQEDQKAKPLVSADSSLTFEYEVDETGAYLIRVQPELLRSGRYDIYITQQPVLSFPVEGGSNRSVQSFWGAARDGGGRRHEGIDIFAKRGTPALAAVNGRVSRVGTTRLGGKVVWITDLERGQSLYYAHLDSQLVQIGQRVTPGDTVGLVGNTGNARTTPPHLHFGIYRFGQGAIDPYAFVQQFPQETIAPATTPTVPLAWQRTGRQSVNLRTGPGTDHTVIRTCTPHTPLQVLAATGDWERIRLPDGTEGYLFHTLVEPLTRPIRQWVTSDASRPLLDTPRPDAPLIQYLPTETSVAILAEFNDFALADVAGQWGWVQQPKS</sequence>
<organism evidence="3 4">
    <name type="scientific">Catalinimonas alkaloidigena</name>
    <dbReference type="NCBI Taxonomy" id="1075417"/>
    <lineage>
        <taxon>Bacteria</taxon>
        <taxon>Pseudomonadati</taxon>
        <taxon>Bacteroidota</taxon>
        <taxon>Cytophagia</taxon>
        <taxon>Cytophagales</taxon>
        <taxon>Catalimonadaceae</taxon>
        <taxon>Catalinimonas</taxon>
    </lineage>
</organism>
<feature type="domain" description="M23ase beta-sheet core" evidence="1">
    <location>
        <begin position="192"/>
        <end position="290"/>
    </location>
</feature>
<dbReference type="InterPro" id="IPR011055">
    <property type="entry name" value="Dup_hybrid_motif"/>
</dbReference>
<name>A0A1G9DM30_9BACT</name>
<dbReference type="Gene3D" id="2.60.120.380">
    <property type="match status" value="1"/>
</dbReference>
<dbReference type="CDD" id="cd12797">
    <property type="entry name" value="M23_peptidase"/>
    <property type="match status" value="1"/>
</dbReference>
<evidence type="ECO:0000259" key="2">
    <source>
        <dbReference type="Pfam" id="PF08239"/>
    </source>
</evidence>
<evidence type="ECO:0000313" key="3">
    <source>
        <dbReference type="EMBL" id="SDK64914.1"/>
    </source>
</evidence>
<keyword evidence="3" id="KW-0378">Hydrolase</keyword>
<dbReference type="PANTHER" id="PTHR21666:SF268">
    <property type="entry name" value="PEPTIDASE M23 DOMAIN-CONTAINING PROTEIN"/>
    <property type="match status" value="1"/>
</dbReference>
<keyword evidence="4" id="KW-1185">Reference proteome</keyword>
<proteinExistence type="predicted"/>
<dbReference type="GO" id="GO:0004222">
    <property type="term" value="F:metalloendopeptidase activity"/>
    <property type="evidence" value="ECO:0007669"/>
    <property type="project" value="TreeGrafter"/>
</dbReference>
<dbReference type="Gene3D" id="2.70.70.10">
    <property type="entry name" value="Glucose Permease (Domain IIA)"/>
    <property type="match status" value="1"/>
</dbReference>
<gene>
    <name evidence="3" type="ORF">SAMN05421823_103177</name>
</gene>
<dbReference type="OrthoDB" id="9810477at2"/>
<dbReference type="InterPro" id="IPR016047">
    <property type="entry name" value="M23ase_b-sheet_dom"/>
</dbReference>
<accession>A0A1G9DM30</accession>
<dbReference type="RefSeq" id="WP_089681148.1">
    <property type="nucleotide sequence ID" value="NZ_FNFO01000003.1"/>
</dbReference>
<dbReference type="AlphaFoldDB" id="A0A1G9DM30"/>
<dbReference type="EMBL" id="FNFO01000003">
    <property type="protein sequence ID" value="SDK64914.1"/>
    <property type="molecule type" value="Genomic_DNA"/>
</dbReference>
<evidence type="ECO:0000313" key="4">
    <source>
        <dbReference type="Proteomes" id="UP000198510"/>
    </source>
</evidence>
<dbReference type="Gene3D" id="2.30.30.40">
    <property type="entry name" value="SH3 Domains"/>
    <property type="match status" value="1"/>
</dbReference>
<dbReference type="Pfam" id="PF01551">
    <property type="entry name" value="Peptidase_M23"/>
    <property type="match status" value="1"/>
</dbReference>